<feature type="transmembrane region" description="Helical" evidence="1">
    <location>
        <begin position="106"/>
        <end position="130"/>
    </location>
</feature>
<dbReference type="PANTHER" id="PTHR35342">
    <property type="entry name" value="TRICARBOXYLIC TRANSPORT PROTEIN"/>
    <property type="match status" value="1"/>
</dbReference>
<feature type="transmembrane region" description="Helical" evidence="1">
    <location>
        <begin position="257"/>
        <end position="279"/>
    </location>
</feature>
<keyword evidence="1" id="KW-0812">Transmembrane</keyword>
<feature type="transmembrane region" description="Helical" evidence="1">
    <location>
        <begin position="142"/>
        <end position="159"/>
    </location>
</feature>
<organism evidence="3 4">
    <name type="scientific">Hoeflea alexandrii</name>
    <dbReference type="NCBI Taxonomy" id="288436"/>
    <lineage>
        <taxon>Bacteria</taxon>
        <taxon>Pseudomonadati</taxon>
        <taxon>Pseudomonadota</taxon>
        <taxon>Alphaproteobacteria</taxon>
        <taxon>Hyphomicrobiales</taxon>
        <taxon>Rhizobiaceae</taxon>
        <taxon>Hoeflea</taxon>
    </lineage>
</organism>
<feature type="transmembrane region" description="Helical" evidence="1">
    <location>
        <begin position="386"/>
        <end position="402"/>
    </location>
</feature>
<feature type="transmembrane region" description="Helical" evidence="1">
    <location>
        <begin position="317"/>
        <end position="340"/>
    </location>
</feature>
<name>A0ABT1CXD3_9HYPH</name>
<dbReference type="PANTHER" id="PTHR35342:SF5">
    <property type="entry name" value="TRICARBOXYLIC TRANSPORT PROTEIN"/>
    <property type="match status" value="1"/>
</dbReference>
<evidence type="ECO:0000313" key="4">
    <source>
        <dbReference type="Proteomes" id="UP001320715"/>
    </source>
</evidence>
<dbReference type="Pfam" id="PF01970">
    <property type="entry name" value="TctA"/>
    <property type="match status" value="1"/>
</dbReference>
<comment type="caution">
    <text evidence="3">The sequence shown here is derived from an EMBL/GenBank/DDBJ whole genome shotgun (WGS) entry which is preliminary data.</text>
</comment>
<evidence type="ECO:0000313" key="3">
    <source>
        <dbReference type="EMBL" id="MCO6410844.1"/>
    </source>
</evidence>
<dbReference type="Proteomes" id="UP001320715">
    <property type="component" value="Unassembled WGS sequence"/>
</dbReference>
<dbReference type="EMBL" id="JAAAML010000004">
    <property type="protein sequence ID" value="MCO6410844.1"/>
    <property type="molecule type" value="Genomic_DNA"/>
</dbReference>
<keyword evidence="1" id="KW-0472">Membrane</keyword>
<feature type="transmembrane region" description="Helical" evidence="1">
    <location>
        <begin position="59"/>
        <end position="80"/>
    </location>
</feature>
<evidence type="ECO:0000256" key="1">
    <source>
        <dbReference type="SAM" id="Phobius"/>
    </source>
</evidence>
<evidence type="ECO:0000259" key="2">
    <source>
        <dbReference type="Pfam" id="PF01970"/>
    </source>
</evidence>
<feature type="transmembrane region" description="Helical" evidence="1">
    <location>
        <begin position="352"/>
        <end position="379"/>
    </location>
</feature>
<keyword evidence="4" id="KW-1185">Reference proteome</keyword>
<feature type="transmembrane region" description="Helical" evidence="1">
    <location>
        <begin position="468"/>
        <end position="488"/>
    </location>
</feature>
<protein>
    <submittedName>
        <fullName evidence="3">Tripartite tricarboxylate transporter permease</fullName>
    </submittedName>
</protein>
<keyword evidence="1" id="KW-1133">Transmembrane helix</keyword>
<sequence>MIDQFILGLSVVLQPEVLMYAFFGVFLGQVIGVLPGVGAITAISLLLPVTFYLDPTSSVILLAGIYYGSQYGGAIASILLNLPGTPSSVVTCLEGYPLARDGRAGFALLVTALSSFVGSMIGVAVVVMAAIPMATFALKFGAPEYTMLVAIGLVAASLISSGSHLRAFSMALVGIALGMVGSDASTGQYRFVATDALADGISLVSLAMGLFGLSEIIRNAASHEPRKTQIKLTLRDIFPNRAELRSMVKPVGRGATIGAFFGALPGTGAAIASFMAYAFERRISRTPEKFGKGHLPGLCAPEASNNSAAQTSFIPTLTLGVPGDAVMALIIGALILNGIVPGPRLIIDEPELFWGVIASFFVGNIILLVINIPLIGVWVRLLSIPYYRLYPAIVLLICVGVYSHRSSITDVVLTLVFGIVGYVMRRYRFEPAPLLLGFVLGPMLEENFRRTMLLYGGDFSVFVTRPISATLVFCGAALLAFTIGSAIVSHRKALKDKNTQGGPYSV</sequence>
<accession>A0ABT1CXD3</accession>
<feature type="domain" description="DUF112" evidence="2">
    <location>
        <begin position="18"/>
        <end position="436"/>
    </location>
</feature>
<dbReference type="InterPro" id="IPR002823">
    <property type="entry name" value="DUF112_TM"/>
</dbReference>
<proteinExistence type="predicted"/>
<reference evidence="3 4" key="1">
    <citation type="submission" date="2020-01" db="EMBL/GenBank/DDBJ databases">
        <title>Genomes of bacteria type strains.</title>
        <authorList>
            <person name="Chen J."/>
            <person name="Zhu S."/>
            <person name="Yang J."/>
        </authorList>
    </citation>
    <scope>NUCLEOTIDE SEQUENCE [LARGE SCALE GENOMIC DNA]</scope>
    <source>
        <strain evidence="3 4">DSM 16655</strain>
    </source>
</reference>
<gene>
    <name evidence="3" type="ORF">GTW23_21885</name>
</gene>
<dbReference type="RefSeq" id="WP_152010212.1">
    <property type="nucleotide sequence ID" value="NZ_JAAAML010000004.1"/>
</dbReference>
<feature type="transmembrane region" description="Helical" evidence="1">
    <location>
        <begin position="20"/>
        <end position="47"/>
    </location>
</feature>